<evidence type="ECO:0000313" key="2">
    <source>
        <dbReference type="Proteomes" id="UP000298154"/>
    </source>
</evidence>
<dbReference type="OrthoDB" id="5124141at2"/>
<name>A0A4R9AMH2_9MICO</name>
<protein>
    <submittedName>
        <fullName evidence="1">Uncharacterized protein</fullName>
    </submittedName>
</protein>
<dbReference type="AlphaFoldDB" id="A0A4R9AMH2"/>
<dbReference type="EMBL" id="SOHK01000014">
    <property type="protein sequence ID" value="TFD65708.1"/>
    <property type="molecule type" value="Genomic_DNA"/>
</dbReference>
<comment type="caution">
    <text evidence="1">The sequence shown here is derived from an EMBL/GenBank/DDBJ whole genome shotgun (WGS) entry which is preliminary data.</text>
</comment>
<keyword evidence="2" id="KW-1185">Reference proteome</keyword>
<organism evidence="1 2">
    <name type="scientific">Cryobacterium ruanii</name>
    <dbReference type="NCBI Taxonomy" id="1259197"/>
    <lineage>
        <taxon>Bacteria</taxon>
        <taxon>Bacillati</taxon>
        <taxon>Actinomycetota</taxon>
        <taxon>Actinomycetes</taxon>
        <taxon>Micrococcales</taxon>
        <taxon>Microbacteriaceae</taxon>
        <taxon>Cryobacterium</taxon>
    </lineage>
</organism>
<gene>
    <name evidence="1" type="ORF">E3T47_09195</name>
</gene>
<proteinExistence type="predicted"/>
<sequence>MTVPRLYLSVNGCLCPRSEPDPAWGDVANASISIDHGDGQASTHDVHWAPGLITALDSLLMQYGVELVWLTSWNELDATRQLLVPELHGLVGGRMLDVTTPPIDPGQTHGETGLWKSQRIEEDQNVPAPFIWIDDADVQLHGEKVLNATQETPSLLIPPHSEVGITVADIALMRSWLEQLV</sequence>
<evidence type="ECO:0000313" key="1">
    <source>
        <dbReference type="EMBL" id="TFD65708.1"/>
    </source>
</evidence>
<dbReference type="RefSeq" id="WP_134555784.1">
    <property type="nucleotide sequence ID" value="NZ_SOHK01000014.1"/>
</dbReference>
<dbReference type="Proteomes" id="UP000298154">
    <property type="component" value="Unassembled WGS sequence"/>
</dbReference>
<dbReference type="Pfam" id="PF18143">
    <property type="entry name" value="HAD_SAK_2"/>
    <property type="match status" value="1"/>
</dbReference>
<accession>A0A4R9AMH2</accession>
<reference evidence="1 2" key="1">
    <citation type="submission" date="2019-03" db="EMBL/GenBank/DDBJ databases">
        <title>Genomics of glacier-inhabiting Cryobacterium strains.</title>
        <authorList>
            <person name="Liu Q."/>
            <person name="Xin Y.-H."/>
        </authorList>
    </citation>
    <scope>NUCLEOTIDE SEQUENCE [LARGE SCALE GENOMIC DNA]</scope>
    <source>
        <strain evidence="1 2">Sr36</strain>
    </source>
</reference>